<dbReference type="AlphaFoldDB" id="A0A3L7JXA9"/>
<dbReference type="SUPFAM" id="SSF49764">
    <property type="entry name" value="HSP20-like chaperones"/>
    <property type="match status" value="1"/>
</dbReference>
<organism evidence="1 2">
    <name type="scientific">Falsibacillus albus</name>
    <dbReference type="NCBI Taxonomy" id="2478915"/>
    <lineage>
        <taxon>Bacteria</taxon>
        <taxon>Bacillati</taxon>
        <taxon>Bacillota</taxon>
        <taxon>Bacilli</taxon>
        <taxon>Bacillales</taxon>
        <taxon>Bacillaceae</taxon>
        <taxon>Falsibacillus</taxon>
    </lineage>
</organism>
<reference evidence="1 2" key="1">
    <citation type="submission" date="2018-10" db="EMBL/GenBank/DDBJ databases">
        <title>Falsibacillus sp. genome draft.</title>
        <authorList>
            <person name="Shi S."/>
        </authorList>
    </citation>
    <scope>NUCLEOTIDE SEQUENCE [LARGE SCALE GENOMIC DNA]</scope>
    <source>
        <strain evidence="1 2">GY 10110</strain>
    </source>
</reference>
<evidence type="ECO:0000313" key="1">
    <source>
        <dbReference type="EMBL" id="RLQ95396.1"/>
    </source>
</evidence>
<dbReference type="EMBL" id="RCVZ01000006">
    <property type="protein sequence ID" value="RLQ95396.1"/>
    <property type="molecule type" value="Genomic_DNA"/>
</dbReference>
<dbReference type="InterPro" id="IPR008978">
    <property type="entry name" value="HSP20-like_chaperone"/>
</dbReference>
<comment type="caution">
    <text evidence="1">The sequence shown here is derived from an EMBL/GenBank/DDBJ whole genome shotgun (WGS) entry which is preliminary data.</text>
</comment>
<dbReference type="RefSeq" id="WP_121680511.1">
    <property type="nucleotide sequence ID" value="NZ_RCVZ01000006.1"/>
</dbReference>
<gene>
    <name evidence="1" type="ORF">D9X91_10175</name>
</gene>
<sequence length="163" mass="19054">MFPWNMMFPFNKDTKNVMKQMKPEEVEGYVEGMMSKLFPGQMQSMFNPDDLMKQMNPFFQQQKEQRPQASSSIDAQVFETFEDVYVRIPVKEDESISHMRVYHTSNQAIIENMPKLGDRHVVTLPSLVKKKGSYAQYKEGILEIKIPKSLDMQFTEVDVSEKV</sequence>
<dbReference type="CDD" id="cd00298">
    <property type="entry name" value="ACD_sHsps_p23-like"/>
    <property type="match status" value="1"/>
</dbReference>
<dbReference type="OrthoDB" id="2905328at2"/>
<accession>A0A3L7JXA9</accession>
<protein>
    <submittedName>
        <fullName evidence="1">Hsp20/alpha crystallin family protein</fullName>
    </submittedName>
</protein>
<evidence type="ECO:0000313" key="2">
    <source>
        <dbReference type="Proteomes" id="UP000276770"/>
    </source>
</evidence>
<dbReference type="Proteomes" id="UP000276770">
    <property type="component" value="Unassembled WGS sequence"/>
</dbReference>
<keyword evidence="2" id="KW-1185">Reference proteome</keyword>
<name>A0A3L7JXA9_9BACI</name>
<proteinExistence type="predicted"/>